<organism evidence="2 3">
    <name type="scientific">Thermodesulfobacterium geofontis</name>
    <dbReference type="NCBI Taxonomy" id="1295609"/>
    <lineage>
        <taxon>Bacteria</taxon>
        <taxon>Pseudomonadati</taxon>
        <taxon>Thermodesulfobacteriota</taxon>
        <taxon>Thermodesulfobacteria</taxon>
        <taxon>Thermodesulfobacteriales</taxon>
        <taxon>Thermodesulfobacteriaceae</taxon>
        <taxon>Thermodesulfobacterium</taxon>
    </lineage>
</organism>
<dbReference type="AlphaFoldDB" id="A0A2N7Q7I6"/>
<dbReference type="Pfam" id="PF07963">
    <property type="entry name" value="N_methyl"/>
    <property type="match status" value="1"/>
</dbReference>
<keyword evidence="1" id="KW-0812">Transmembrane</keyword>
<dbReference type="InterPro" id="IPR012902">
    <property type="entry name" value="N_methyl_site"/>
</dbReference>
<dbReference type="Proteomes" id="UP000235619">
    <property type="component" value="Unassembled WGS sequence"/>
</dbReference>
<dbReference type="EMBL" id="PNJD01000425">
    <property type="protein sequence ID" value="PMP94076.1"/>
    <property type="molecule type" value="Genomic_DNA"/>
</dbReference>
<evidence type="ECO:0000256" key="1">
    <source>
        <dbReference type="SAM" id="Phobius"/>
    </source>
</evidence>
<feature type="transmembrane region" description="Helical" evidence="1">
    <location>
        <begin position="20"/>
        <end position="43"/>
    </location>
</feature>
<accession>A0A2N7Q7I6</accession>
<name>A0A2N7Q7I6_9BACT</name>
<comment type="caution">
    <text evidence="2">The sequence shown here is derived from an EMBL/GenBank/DDBJ whole genome shotgun (WGS) entry which is preliminary data.</text>
</comment>
<proteinExistence type="predicted"/>
<evidence type="ECO:0000313" key="3">
    <source>
        <dbReference type="Proteomes" id="UP000235619"/>
    </source>
</evidence>
<dbReference type="NCBIfam" id="TIGR02532">
    <property type="entry name" value="IV_pilin_GFxxxE"/>
    <property type="match status" value="1"/>
</dbReference>
<protein>
    <recommendedName>
        <fullName evidence="4">Prepilin-type N-terminal cleavage/methylation domain-containing protein</fullName>
    </recommendedName>
</protein>
<evidence type="ECO:0000313" key="2">
    <source>
        <dbReference type="EMBL" id="PMP94076.1"/>
    </source>
</evidence>
<keyword evidence="1" id="KW-0472">Membrane</keyword>
<keyword evidence="1" id="KW-1133">Transmembrane helix</keyword>
<evidence type="ECO:0008006" key="4">
    <source>
        <dbReference type="Google" id="ProtNLM"/>
    </source>
</evidence>
<gene>
    <name evidence="2" type="ORF">C0169_07005</name>
</gene>
<sequence length="299" mass="33469">MIRLKTEMNTFSKKIKGFTIIELLIVIVLCTIILMAVLGLYLASDKIFSKTKPISDVLEEARGAILNLDFIFSRWGVGVPCKNNDCKIESSITPCEGYPPSNPLCITCNSGDLNSGCSDVEFYANLYGFGFVVSTNGTQANLISCRLSTDENDNYYYIWQGEKIINYNGSGRPPWYRLLQLDPDNQDCIKNFSGSFNAQSSALVNGPDNSTYALQPGDIIIRVPHKVRLYVKSTSDGYWLYLNKTDMATTSGNSIAIAKLKDSESFKVFAQGRALKILIEFRSQSKPEKILKIERYFTK</sequence>
<reference evidence="2 3" key="1">
    <citation type="submission" date="2018-01" db="EMBL/GenBank/DDBJ databases">
        <title>Metagenomic assembled genomes from two thermal pools in the Uzon Caldera, Kamchatka, Russia.</title>
        <authorList>
            <person name="Wilkins L."/>
            <person name="Ettinger C."/>
        </authorList>
    </citation>
    <scope>NUCLEOTIDE SEQUENCE [LARGE SCALE GENOMIC DNA]</scope>
    <source>
        <strain evidence="2">ARK-04</strain>
    </source>
</reference>